<dbReference type="HAMAP" id="MF_00020">
    <property type="entry name" value="Acetate_kinase"/>
    <property type="match status" value="1"/>
</dbReference>
<dbReference type="GO" id="GO:0005737">
    <property type="term" value="C:cytoplasm"/>
    <property type="evidence" value="ECO:0007669"/>
    <property type="project" value="UniProtKB-SubCell"/>
</dbReference>
<comment type="cofactor">
    <cofactor evidence="6">
        <name>Mg(2+)</name>
        <dbReference type="ChEBI" id="CHEBI:18420"/>
    </cofactor>
    <cofactor evidence="6">
        <name>Mn(2+)</name>
        <dbReference type="ChEBI" id="CHEBI:29035"/>
    </cofactor>
    <text evidence="6">Mg(2+). Can also accept Mn(2+).</text>
</comment>
<comment type="caution">
    <text evidence="8">The sequence shown here is derived from an EMBL/GenBank/DDBJ whole genome shotgun (WGS) entry which is preliminary data.</text>
</comment>
<feature type="site" description="Transition state stabilizer" evidence="6">
    <location>
        <position position="153"/>
    </location>
</feature>
<evidence type="ECO:0000256" key="3">
    <source>
        <dbReference type="ARBA" id="ARBA00022741"/>
    </source>
</evidence>
<dbReference type="InterPro" id="IPR023865">
    <property type="entry name" value="Aliphatic_acid_kinase_CS"/>
</dbReference>
<keyword evidence="6" id="KW-0963">Cytoplasm</keyword>
<dbReference type="PANTHER" id="PTHR21060">
    <property type="entry name" value="ACETATE KINASE"/>
    <property type="match status" value="1"/>
</dbReference>
<evidence type="ECO:0000256" key="2">
    <source>
        <dbReference type="ARBA" id="ARBA00022679"/>
    </source>
</evidence>
<dbReference type="InterPro" id="IPR000890">
    <property type="entry name" value="Aliphatic_acid_kin_short-chain"/>
</dbReference>
<gene>
    <name evidence="6" type="primary">ackA</name>
    <name evidence="8" type="ORF">COV72_08405</name>
</gene>
<accession>A0A2H0LV90</accession>
<keyword evidence="3 6" id="KW-0547">Nucleotide-binding</keyword>
<comment type="pathway">
    <text evidence="6">Metabolic intermediate biosynthesis; acetyl-CoA biosynthesis; acetyl-CoA from acetate: step 1/2.</text>
</comment>
<proteinExistence type="inferred from homology"/>
<keyword evidence="6" id="KW-0479">Metal-binding</keyword>
<dbReference type="GO" id="GO:0006085">
    <property type="term" value="P:acetyl-CoA biosynthetic process"/>
    <property type="evidence" value="ECO:0007669"/>
    <property type="project" value="UniProtKB-UniRule"/>
</dbReference>
<feature type="binding site" evidence="6">
    <location>
        <begin position="256"/>
        <end position="258"/>
    </location>
    <ligand>
        <name>ATP</name>
        <dbReference type="ChEBI" id="CHEBI:30616"/>
    </ligand>
</feature>
<dbReference type="EC" id="2.7.2.1" evidence="6"/>
<comment type="subcellular location">
    <subcellularLocation>
        <location evidence="6">Cytoplasm</location>
    </subcellularLocation>
</comment>
<feature type="binding site" evidence="6">
    <location>
        <position position="64"/>
    </location>
    <ligand>
        <name>substrate</name>
    </ligand>
</feature>
<evidence type="ECO:0000256" key="5">
    <source>
        <dbReference type="ARBA" id="ARBA00022840"/>
    </source>
</evidence>
<evidence type="ECO:0000256" key="4">
    <source>
        <dbReference type="ARBA" id="ARBA00022777"/>
    </source>
</evidence>
<comment type="similarity">
    <text evidence="1 6 7">Belongs to the acetokinase family.</text>
</comment>
<comment type="function">
    <text evidence="6">Catalyzes the formation of acetyl phosphate from acetate and ATP. Can also catalyze the reverse reaction.</text>
</comment>
<comment type="subunit">
    <text evidence="6">Homodimer.</text>
</comment>
<dbReference type="PRINTS" id="PR00471">
    <property type="entry name" value="ACETATEKNASE"/>
</dbReference>
<dbReference type="GO" id="GO:0000287">
    <property type="term" value="F:magnesium ion binding"/>
    <property type="evidence" value="ECO:0007669"/>
    <property type="project" value="UniProtKB-UniRule"/>
</dbReference>
<feature type="binding site" evidence="6">
    <location>
        <begin position="181"/>
        <end position="185"/>
    </location>
    <ligand>
        <name>ATP</name>
        <dbReference type="ChEBI" id="CHEBI:30616"/>
    </ligand>
</feature>
<dbReference type="EMBL" id="PCWA01000109">
    <property type="protein sequence ID" value="PIQ88318.1"/>
    <property type="molecule type" value="Genomic_DNA"/>
</dbReference>
<dbReference type="PROSITE" id="PS01075">
    <property type="entry name" value="ACETATE_KINASE_1"/>
    <property type="match status" value="1"/>
</dbReference>
<evidence type="ECO:0000256" key="6">
    <source>
        <dbReference type="HAMAP-Rule" id="MF_00020"/>
    </source>
</evidence>
<keyword evidence="6" id="KW-0460">Magnesium</keyword>
<dbReference type="Pfam" id="PF00871">
    <property type="entry name" value="Acetate_kinase"/>
    <property type="match status" value="1"/>
</dbReference>
<organism evidence="8 9">
    <name type="scientific">Candidatus Ghiorseimicrobium undicola</name>
    <dbReference type="NCBI Taxonomy" id="1974746"/>
    <lineage>
        <taxon>Bacteria</taxon>
        <taxon>Pseudomonadati</taxon>
        <taxon>Candidatus Omnitrophota</taxon>
        <taxon>Candidatus Ghiorseimicrobium</taxon>
    </lineage>
</organism>
<dbReference type="UniPathway" id="UPA00340">
    <property type="reaction ID" value="UER00458"/>
</dbReference>
<dbReference type="GO" id="GO:0008776">
    <property type="term" value="F:acetate kinase activity"/>
    <property type="evidence" value="ECO:0007669"/>
    <property type="project" value="UniProtKB-UniRule"/>
</dbReference>
<dbReference type="InterPro" id="IPR004372">
    <property type="entry name" value="Ac/propionate_kinase"/>
</dbReference>
<name>A0A2H0LV90_9BACT</name>
<feature type="binding site" evidence="6">
    <location>
        <begin position="304"/>
        <end position="308"/>
    </location>
    <ligand>
        <name>ATP</name>
        <dbReference type="ChEBI" id="CHEBI:30616"/>
    </ligand>
</feature>
<feature type="active site" description="Proton donor/acceptor" evidence="6">
    <location>
        <position position="121"/>
    </location>
</feature>
<keyword evidence="4 6" id="KW-0418">Kinase</keyword>
<reference evidence="8 9" key="1">
    <citation type="submission" date="2017-09" db="EMBL/GenBank/DDBJ databases">
        <title>Depth-based differentiation of microbial function through sediment-hosted aquifers and enrichment of novel symbionts in the deep terrestrial subsurface.</title>
        <authorList>
            <person name="Probst A.J."/>
            <person name="Ladd B."/>
            <person name="Jarett J.K."/>
            <person name="Geller-Mcgrath D.E."/>
            <person name="Sieber C.M."/>
            <person name="Emerson J.B."/>
            <person name="Anantharaman K."/>
            <person name="Thomas B.C."/>
            <person name="Malmstrom R."/>
            <person name="Stieglmeier M."/>
            <person name="Klingl A."/>
            <person name="Woyke T."/>
            <person name="Ryan C.M."/>
            <person name="Banfield J.F."/>
        </authorList>
    </citation>
    <scope>NUCLEOTIDE SEQUENCE [LARGE SCALE GENOMIC DNA]</scope>
    <source>
        <strain evidence="8">CG11_big_fil_rev_8_21_14_0_20_42_13</strain>
    </source>
</reference>
<sequence length="350" mass="39018">MKILVINSGSSSIKYELFLMPQKAVLKKGHIDKIGEKGSLIRDHKQGLKLILEKLGYISCVGHRVVHGGEKFHSPTIINSKVIENIRALSALAPLHNPANLSGIIACKQVLKNVPQVAVFDTAFHQTLPEHAYIYGLPYDYYKKFKIRKYGFHGISHEYMLHEARRILNKPLNKINLISCHLGNGASISAIYKGSSVDTSMGFTPLEGLLMGTRCGDLDPALITYIMRLKKLRPGRIDEILNRESGLKGISGITNDMRYIKKAALKGNKRAQLALDIFVYRIRKYIGAYTAVLGNVDLLVFCGGIGENQRSVVSAISRGLFNNFKKKPKVCVIKTREELLIAEKAYDLVK</sequence>
<dbReference type="Gene3D" id="3.30.420.40">
    <property type="match status" value="2"/>
</dbReference>
<feature type="binding site" evidence="6">
    <location>
        <position position="7"/>
    </location>
    <ligand>
        <name>Mg(2+)</name>
        <dbReference type="ChEBI" id="CHEBI:18420"/>
    </ligand>
</feature>
<feature type="binding site" evidence="6">
    <location>
        <position position="14"/>
    </location>
    <ligand>
        <name>ATP</name>
        <dbReference type="ChEBI" id="CHEBI:30616"/>
    </ligand>
</feature>
<feature type="binding site" evidence="6">
    <location>
        <position position="337"/>
    </location>
    <ligand>
        <name>Mg(2+)</name>
        <dbReference type="ChEBI" id="CHEBI:18420"/>
    </ligand>
</feature>
<dbReference type="PANTHER" id="PTHR21060:SF15">
    <property type="entry name" value="ACETATE KINASE-RELATED"/>
    <property type="match status" value="1"/>
</dbReference>
<keyword evidence="2 6" id="KW-0808">Transferase</keyword>
<dbReference type="GO" id="GO:0006083">
    <property type="term" value="P:acetate metabolic process"/>
    <property type="evidence" value="ECO:0007669"/>
    <property type="project" value="TreeGrafter"/>
</dbReference>
<protein>
    <recommendedName>
        <fullName evidence="6">Acetate kinase</fullName>
        <ecNumber evidence="6">2.7.2.1</ecNumber>
    </recommendedName>
    <alternativeName>
        <fullName evidence="6">Acetokinase</fullName>
    </alternativeName>
</protein>
<evidence type="ECO:0000313" key="8">
    <source>
        <dbReference type="EMBL" id="PIQ88318.1"/>
    </source>
</evidence>
<dbReference type="AlphaFoldDB" id="A0A2H0LV90"/>
<feature type="site" description="Transition state stabilizer" evidence="6">
    <location>
        <position position="214"/>
    </location>
</feature>
<evidence type="ECO:0000313" key="9">
    <source>
        <dbReference type="Proteomes" id="UP000229641"/>
    </source>
</evidence>
<dbReference type="GO" id="GO:0005524">
    <property type="term" value="F:ATP binding"/>
    <property type="evidence" value="ECO:0007669"/>
    <property type="project" value="UniProtKB-KW"/>
</dbReference>
<dbReference type="Proteomes" id="UP000229641">
    <property type="component" value="Unassembled WGS sequence"/>
</dbReference>
<dbReference type="InterPro" id="IPR043129">
    <property type="entry name" value="ATPase_NBD"/>
</dbReference>
<evidence type="ECO:0000256" key="1">
    <source>
        <dbReference type="ARBA" id="ARBA00008748"/>
    </source>
</evidence>
<dbReference type="NCBIfam" id="TIGR00016">
    <property type="entry name" value="ackA"/>
    <property type="match status" value="1"/>
</dbReference>
<dbReference type="PROSITE" id="PS01076">
    <property type="entry name" value="ACETATE_KINASE_2"/>
    <property type="match status" value="1"/>
</dbReference>
<dbReference type="PIRSF" id="PIRSF000722">
    <property type="entry name" value="Acetate_prop_kin"/>
    <property type="match status" value="1"/>
</dbReference>
<evidence type="ECO:0000256" key="7">
    <source>
        <dbReference type="RuleBase" id="RU003835"/>
    </source>
</evidence>
<dbReference type="CDD" id="cd24010">
    <property type="entry name" value="ASKHA_NBD_AcK_PK"/>
    <property type="match status" value="1"/>
</dbReference>
<comment type="catalytic activity">
    <reaction evidence="6">
        <text>acetate + ATP = acetyl phosphate + ADP</text>
        <dbReference type="Rhea" id="RHEA:11352"/>
        <dbReference type="ChEBI" id="CHEBI:22191"/>
        <dbReference type="ChEBI" id="CHEBI:30089"/>
        <dbReference type="ChEBI" id="CHEBI:30616"/>
        <dbReference type="ChEBI" id="CHEBI:456216"/>
        <dbReference type="EC" id="2.7.2.1"/>
    </reaction>
</comment>
<keyword evidence="5 6" id="KW-0067">ATP-binding</keyword>
<dbReference type="SUPFAM" id="SSF53067">
    <property type="entry name" value="Actin-like ATPase domain"/>
    <property type="match status" value="2"/>
</dbReference>